<evidence type="ECO:0000313" key="2">
    <source>
        <dbReference type="Proteomes" id="UP001220395"/>
    </source>
</evidence>
<gene>
    <name evidence="1" type="ORF">PQ455_06530</name>
</gene>
<organism evidence="1 2">
    <name type="scientific">Sphingomonas naphthae</name>
    <dbReference type="NCBI Taxonomy" id="1813468"/>
    <lineage>
        <taxon>Bacteria</taxon>
        <taxon>Pseudomonadati</taxon>
        <taxon>Pseudomonadota</taxon>
        <taxon>Alphaproteobacteria</taxon>
        <taxon>Sphingomonadales</taxon>
        <taxon>Sphingomonadaceae</taxon>
        <taxon>Sphingomonas</taxon>
    </lineage>
</organism>
<name>A0ABY7TPF9_9SPHN</name>
<protein>
    <submittedName>
        <fullName evidence="1">Uncharacterized protein</fullName>
    </submittedName>
</protein>
<reference evidence="1 2" key="1">
    <citation type="submission" date="2023-02" db="EMBL/GenBank/DDBJ databases">
        <title>Genome sequence of Sphingomonas naphthae.</title>
        <authorList>
            <person name="Kim S."/>
            <person name="Heo J."/>
            <person name="Kwon S.-W."/>
        </authorList>
    </citation>
    <scope>NUCLEOTIDE SEQUENCE [LARGE SCALE GENOMIC DNA]</scope>
    <source>
        <strain evidence="1 2">KACC 18716</strain>
    </source>
</reference>
<keyword evidence="2" id="KW-1185">Reference proteome</keyword>
<dbReference type="RefSeq" id="WP_273690278.1">
    <property type="nucleotide sequence ID" value="NZ_CP117411.1"/>
</dbReference>
<sequence>MDISKGDVVERIARVLAAQRLSVNAGGDTRSAASEVDGSWSAHIPDALAVLRTLREPDERMAAAGDPAVWERMVLAALAQEPVV</sequence>
<accession>A0ABY7TPF9</accession>
<evidence type="ECO:0000313" key="1">
    <source>
        <dbReference type="EMBL" id="WCT74871.1"/>
    </source>
</evidence>
<dbReference type="Proteomes" id="UP001220395">
    <property type="component" value="Chromosome"/>
</dbReference>
<proteinExistence type="predicted"/>
<dbReference type="EMBL" id="CP117411">
    <property type="protein sequence ID" value="WCT74871.1"/>
    <property type="molecule type" value="Genomic_DNA"/>
</dbReference>